<keyword evidence="2" id="KW-1185">Reference proteome</keyword>
<evidence type="ECO:0000313" key="2">
    <source>
        <dbReference type="Proteomes" id="UP001371456"/>
    </source>
</evidence>
<dbReference type="Proteomes" id="UP001371456">
    <property type="component" value="Unassembled WGS sequence"/>
</dbReference>
<reference evidence="1 2" key="1">
    <citation type="submission" date="2024-02" db="EMBL/GenBank/DDBJ databases">
        <title>de novo genome assembly of Solanum bulbocastanum strain 11H21.</title>
        <authorList>
            <person name="Hosaka A.J."/>
        </authorList>
    </citation>
    <scope>NUCLEOTIDE SEQUENCE [LARGE SCALE GENOMIC DNA]</scope>
    <source>
        <tissue evidence="1">Young leaves</tissue>
    </source>
</reference>
<organism evidence="1 2">
    <name type="scientific">Solanum bulbocastanum</name>
    <name type="common">Wild potato</name>
    <dbReference type="NCBI Taxonomy" id="147425"/>
    <lineage>
        <taxon>Eukaryota</taxon>
        <taxon>Viridiplantae</taxon>
        <taxon>Streptophyta</taxon>
        <taxon>Embryophyta</taxon>
        <taxon>Tracheophyta</taxon>
        <taxon>Spermatophyta</taxon>
        <taxon>Magnoliopsida</taxon>
        <taxon>eudicotyledons</taxon>
        <taxon>Gunneridae</taxon>
        <taxon>Pentapetalae</taxon>
        <taxon>asterids</taxon>
        <taxon>lamiids</taxon>
        <taxon>Solanales</taxon>
        <taxon>Solanaceae</taxon>
        <taxon>Solanoideae</taxon>
        <taxon>Solaneae</taxon>
        <taxon>Solanum</taxon>
    </lineage>
</organism>
<protein>
    <submittedName>
        <fullName evidence="1">Uncharacterized protein</fullName>
    </submittedName>
</protein>
<proteinExistence type="predicted"/>
<sequence>MGEGGRGGEGLVCF</sequence>
<evidence type="ECO:0000313" key="1">
    <source>
        <dbReference type="EMBL" id="KAK6793340.1"/>
    </source>
</evidence>
<name>A0AAN8TSW5_SOLBU</name>
<dbReference type="EMBL" id="JBANQN010000003">
    <property type="protein sequence ID" value="KAK6793340.1"/>
    <property type="molecule type" value="Genomic_DNA"/>
</dbReference>
<accession>A0AAN8TSW5</accession>
<comment type="caution">
    <text evidence="1">The sequence shown here is derived from an EMBL/GenBank/DDBJ whole genome shotgun (WGS) entry which is preliminary data.</text>
</comment>
<gene>
    <name evidence="1" type="ORF">RDI58_006793</name>
</gene>